<dbReference type="NCBIfam" id="TIGR01410">
    <property type="entry name" value="tatB"/>
    <property type="match status" value="1"/>
</dbReference>
<proteinExistence type="inferred from homology"/>
<evidence type="ECO:0000313" key="11">
    <source>
        <dbReference type="EMBL" id="MDY0885101.1"/>
    </source>
</evidence>
<keyword evidence="4 9" id="KW-0812">Transmembrane</keyword>
<dbReference type="Proteomes" id="UP001279642">
    <property type="component" value="Unassembled WGS sequence"/>
</dbReference>
<evidence type="ECO:0000256" key="3">
    <source>
        <dbReference type="ARBA" id="ARBA00022475"/>
    </source>
</evidence>
<comment type="subunit">
    <text evidence="9">The Tat system comprises two distinct complexes: a TatABC complex, containing multiple copies of TatA, TatB and TatC subunits, and a separate TatA complex, containing only TatA subunits. Substrates initially bind to the TatABC complex, which probably triggers association of the separate TatA complex to form the active translocon.</text>
</comment>
<evidence type="ECO:0000256" key="1">
    <source>
        <dbReference type="ARBA" id="ARBA00004167"/>
    </source>
</evidence>
<evidence type="ECO:0000256" key="7">
    <source>
        <dbReference type="ARBA" id="ARBA00023010"/>
    </source>
</evidence>
<comment type="subcellular location">
    <subcellularLocation>
        <location evidence="9">Cell membrane</location>
        <topology evidence="9">Single-pass membrane protein</topology>
    </subcellularLocation>
    <subcellularLocation>
        <location evidence="1">Membrane</location>
        <topology evidence="1">Single-pass membrane protein</topology>
    </subcellularLocation>
</comment>
<dbReference type="RefSeq" id="WP_320510169.1">
    <property type="nucleotide sequence ID" value="NZ_JAXCLW010000007.1"/>
</dbReference>
<dbReference type="EMBL" id="JAXCLW010000007">
    <property type="protein sequence ID" value="MDY0885101.1"/>
    <property type="molecule type" value="Genomic_DNA"/>
</dbReference>
<dbReference type="PRINTS" id="PR01506">
    <property type="entry name" value="TATBPROTEIN"/>
</dbReference>
<gene>
    <name evidence="9 11" type="primary">tatB</name>
    <name evidence="11" type="ORF">SMD27_19820</name>
</gene>
<name>A0ABU5EFV6_9PROT</name>
<evidence type="ECO:0000256" key="4">
    <source>
        <dbReference type="ARBA" id="ARBA00022692"/>
    </source>
</evidence>
<sequence>MFDLGWDEMAVIAVVALVVLGPKELPNALRTVSGLMKQARKLANEFQSGVHEIIREAELEDAKKAVQGLSKGTIVNAIEKHVDPDGDLKTAFKAPQDDVDQAKIADQPKLADQSDASGEAKAAITEVKTEVNPAVAAFGPNGTAHRLPDNDDAEENRIAAINPEETPVETIGAEHAPIAPAKVADASTDMEKSKTS</sequence>
<keyword evidence="7 9" id="KW-0811">Translocation</keyword>
<dbReference type="HAMAP" id="MF_00237">
    <property type="entry name" value="TatB"/>
    <property type="match status" value="1"/>
</dbReference>
<evidence type="ECO:0000256" key="10">
    <source>
        <dbReference type="SAM" id="MobiDB-lite"/>
    </source>
</evidence>
<comment type="caution">
    <text evidence="11">The sequence shown here is derived from an EMBL/GenBank/DDBJ whole genome shotgun (WGS) entry which is preliminary data.</text>
</comment>
<keyword evidence="3 9" id="KW-1003">Cell membrane</keyword>
<dbReference type="PANTHER" id="PTHR33162">
    <property type="entry name" value="SEC-INDEPENDENT PROTEIN TRANSLOCASE PROTEIN TATA, CHLOROPLASTIC"/>
    <property type="match status" value="1"/>
</dbReference>
<accession>A0ABU5EFV6</accession>
<keyword evidence="8 9" id="KW-0472">Membrane</keyword>
<evidence type="ECO:0000256" key="2">
    <source>
        <dbReference type="ARBA" id="ARBA00022448"/>
    </source>
</evidence>
<dbReference type="InterPro" id="IPR018448">
    <property type="entry name" value="TatB"/>
</dbReference>
<evidence type="ECO:0000313" key="12">
    <source>
        <dbReference type="Proteomes" id="UP001279642"/>
    </source>
</evidence>
<reference evidence="11 12" key="1">
    <citation type="journal article" date="2016" name="Antonie Van Leeuwenhoek">
        <title>Dongia soli sp. nov., isolated from soil from Dokdo, Korea.</title>
        <authorList>
            <person name="Kim D.U."/>
            <person name="Lee H."/>
            <person name="Kim H."/>
            <person name="Kim S.G."/>
            <person name="Ka J.O."/>
        </authorList>
    </citation>
    <scope>NUCLEOTIDE SEQUENCE [LARGE SCALE GENOMIC DNA]</scope>
    <source>
        <strain evidence="11 12">D78</strain>
    </source>
</reference>
<comment type="similarity">
    <text evidence="9">Belongs to the TatB family.</text>
</comment>
<feature type="region of interest" description="Disordered" evidence="10">
    <location>
        <begin position="136"/>
        <end position="155"/>
    </location>
</feature>
<evidence type="ECO:0000256" key="8">
    <source>
        <dbReference type="ARBA" id="ARBA00023136"/>
    </source>
</evidence>
<organism evidence="11 12">
    <name type="scientific">Dongia soli</name>
    <dbReference type="NCBI Taxonomy" id="600628"/>
    <lineage>
        <taxon>Bacteria</taxon>
        <taxon>Pseudomonadati</taxon>
        <taxon>Pseudomonadota</taxon>
        <taxon>Alphaproteobacteria</taxon>
        <taxon>Rhodospirillales</taxon>
        <taxon>Dongiaceae</taxon>
        <taxon>Dongia</taxon>
    </lineage>
</organism>
<keyword evidence="2 9" id="KW-0813">Transport</keyword>
<evidence type="ECO:0000256" key="5">
    <source>
        <dbReference type="ARBA" id="ARBA00022927"/>
    </source>
</evidence>
<evidence type="ECO:0000256" key="9">
    <source>
        <dbReference type="HAMAP-Rule" id="MF_00237"/>
    </source>
</evidence>
<keyword evidence="5 9" id="KW-0653">Protein transport</keyword>
<keyword evidence="6 9" id="KW-1133">Transmembrane helix</keyword>
<dbReference type="PANTHER" id="PTHR33162:SF1">
    <property type="entry name" value="SEC-INDEPENDENT PROTEIN TRANSLOCASE PROTEIN TATA, CHLOROPLASTIC"/>
    <property type="match status" value="1"/>
</dbReference>
<protein>
    <recommendedName>
        <fullName evidence="9">Sec-independent protein translocase protein TatB</fullName>
    </recommendedName>
</protein>
<keyword evidence="12" id="KW-1185">Reference proteome</keyword>
<dbReference type="Pfam" id="PF02416">
    <property type="entry name" value="TatA_B_E"/>
    <property type="match status" value="1"/>
</dbReference>
<evidence type="ECO:0000256" key="6">
    <source>
        <dbReference type="ARBA" id="ARBA00022989"/>
    </source>
</evidence>
<dbReference type="InterPro" id="IPR003369">
    <property type="entry name" value="TatA/B/E"/>
</dbReference>
<feature type="region of interest" description="Disordered" evidence="10">
    <location>
        <begin position="162"/>
        <end position="196"/>
    </location>
</feature>
<comment type="function">
    <text evidence="9">Part of the twin-arginine translocation (Tat) system that transports large folded proteins containing a characteristic twin-arginine motif in their signal peptide across membranes. Together with TatC, TatB is part of a receptor directly interacting with Tat signal peptides. TatB may form an oligomeric binding site that transiently accommodates folded Tat precursor proteins before their translocation.</text>
</comment>
<dbReference type="Gene3D" id="1.20.5.3310">
    <property type="match status" value="1"/>
</dbReference>